<dbReference type="Proteomes" id="UP000010469">
    <property type="component" value="Chromosome"/>
</dbReference>
<dbReference type="InterPro" id="IPR011059">
    <property type="entry name" value="Metal-dep_hydrolase_composite"/>
</dbReference>
<dbReference type="RefSeq" id="WP_015232525.1">
    <property type="nucleotide sequence ID" value="NC_019791.1"/>
</dbReference>
<dbReference type="EMBL" id="CP003378">
    <property type="protein sequence ID" value="AFZ70628.1"/>
    <property type="molecule type" value="Genomic_DNA"/>
</dbReference>
<protein>
    <recommendedName>
        <fullName evidence="3">Cytosine deaminase-like metal-dependent hydrolase</fullName>
    </recommendedName>
</protein>
<sequence length="292" mass="32362">MVSMLITGSTIFTGKELIKEGYVFIKDGKIKEIGTQPVPDEISEPSLLLGGKGRIVAPSLSAIADIPIFLMRFYKLKMNKRIEFYKMLTQRDLFTLSLPAIYELNMHGITTIFAEAINISYVLDLKDKIGGYYGIAKPACIKDLKIPPSLIGEIDVKGFGCDGEGISDNDSKYLLLLGKNSYSISGIDNIYEKSEKLRSLAGLPPNVIKENNNAEIVIYDTSKPPAMNFYKCDLDCIKNVYNENAIIESLIAGEDVLVDIGGHLRIGQKHLKEAESLAEKIANDEKFRQILS</sequence>
<evidence type="ECO:0000313" key="1">
    <source>
        <dbReference type="EMBL" id="AFZ70628.1"/>
    </source>
</evidence>
<dbReference type="GeneID" id="14212148"/>
<dbReference type="SUPFAM" id="SSF51338">
    <property type="entry name" value="Composite domain of metallo-dependent hydrolases"/>
    <property type="match status" value="1"/>
</dbReference>
<dbReference type="OrthoDB" id="45640at2157"/>
<name>L0A9R2_CALLD</name>
<gene>
    <name evidence="1" type="ordered locus">Calag_0888</name>
</gene>
<dbReference type="KEGG" id="clg:Calag_0888"/>
<keyword evidence="2" id="KW-1185">Reference proteome</keyword>
<evidence type="ECO:0008006" key="3">
    <source>
        <dbReference type="Google" id="ProtNLM"/>
    </source>
</evidence>
<dbReference type="STRING" id="1056495.Calag_0888"/>
<reference evidence="2" key="1">
    <citation type="submission" date="2012-03" db="EMBL/GenBank/DDBJ databases">
        <title>Complete genome of Caldisphaera lagunensis DSM 15908.</title>
        <authorList>
            <person name="Lucas S."/>
            <person name="Copeland A."/>
            <person name="Lapidus A."/>
            <person name="Glavina del Rio T."/>
            <person name="Dalin E."/>
            <person name="Tice H."/>
            <person name="Bruce D."/>
            <person name="Goodwin L."/>
            <person name="Pitluck S."/>
            <person name="Peters L."/>
            <person name="Mikhailova N."/>
            <person name="Teshima H."/>
            <person name="Kyrpides N."/>
            <person name="Mavromatis K."/>
            <person name="Ivanova N."/>
            <person name="Brettin T."/>
            <person name="Detter J.C."/>
            <person name="Han C."/>
            <person name="Larimer F."/>
            <person name="Land M."/>
            <person name="Hauser L."/>
            <person name="Markowitz V."/>
            <person name="Cheng J.-F."/>
            <person name="Hugenholtz P."/>
            <person name="Woyke T."/>
            <person name="Wu D."/>
            <person name="Spring S."/>
            <person name="Schroeder M."/>
            <person name="Brambilla E."/>
            <person name="Klenk H.-P."/>
            <person name="Eisen J.A."/>
        </authorList>
    </citation>
    <scope>NUCLEOTIDE SEQUENCE [LARGE SCALE GENOMIC DNA]</scope>
    <source>
        <strain evidence="2">DSM 15908 / JCM 11604 / IC-154</strain>
    </source>
</reference>
<evidence type="ECO:0000313" key="2">
    <source>
        <dbReference type="Proteomes" id="UP000010469"/>
    </source>
</evidence>
<dbReference type="Gene3D" id="2.30.40.10">
    <property type="entry name" value="Urease, subunit C, domain 1"/>
    <property type="match status" value="1"/>
</dbReference>
<dbReference type="eggNOG" id="arCOG06083">
    <property type="taxonomic scope" value="Archaea"/>
</dbReference>
<accession>L0A9R2</accession>
<organism evidence="1 2">
    <name type="scientific">Caldisphaera lagunensis (strain DSM 15908 / JCM 11604 / ANMR 0165 / IC-154)</name>
    <dbReference type="NCBI Taxonomy" id="1056495"/>
    <lineage>
        <taxon>Archaea</taxon>
        <taxon>Thermoproteota</taxon>
        <taxon>Thermoprotei</taxon>
        <taxon>Acidilobales</taxon>
        <taxon>Caldisphaeraceae</taxon>
        <taxon>Caldisphaera</taxon>
    </lineage>
</organism>
<dbReference type="GO" id="GO:0016810">
    <property type="term" value="F:hydrolase activity, acting on carbon-nitrogen (but not peptide) bonds"/>
    <property type="evidence" value="ECO:0007669"/>
    <property type="project" value="InterPro"/>
</dbReference>
<dbReference type="AlphaFoldDB" id="L0A9R2"/>
<dbReference type="HOGENOM" id="CLU_951883_0_0_2"/>
<dbReference type="InParanoid" id="L0A9R2"/>
<proteinExistence type="predicted"/>